<evidence type="ECO:0000313" key="2">
    <source>
        <dbReference type="EMBL" id="GHI76180.1"/>
    </source>
</evidence>
<name>A0ABQ3T747_9ACTN</name>
<protein>
    <recommendedName>
        <fullName evidence="4">Thymidylate kinase</fullName>
    </recommendedName>
</protein>
<proteinExistence type="predicted"/>
<dbReference type="RefSeq" id="WP_202198422.1">
    <property type="nucleotide sequence ID" value="NZ_BAAATO010000031.1"/>
</dbReference>
<evidence type="ECO:0000256" key="1">
    <source>
        <dbReference type="SAM" id="MobiDB-lite"/>
    </source>
</evidence>
<sequence length="227" mass="25027">MHTDPQHRHAISAGPRPPRFVVVDGLRASGKSTVAPVLAELLGAEFIAPEGPGFDVLRRHTDTTTNVNARLHLWMSENYARSDRARQILESGRSVVTESYFHRTLATHAATGARHLPAVDWQTALVPHATYFLRVEPATRLARMAARGRADRTGYWSRLEEANLHLTQAVYDGFDLTPVDIGSARAGDIAQRIADLENAATRIPRQPTGSPLPDGARHDPTHREDSK</sequence>
<dbReference type="EMBL" id="BNED01000005">
    <property type="protein sequence ID" value="GHI76180.1"/>
    <property type="molecule type" value="Genomic_DNA"/>
</dbReference>
<reference evidence="3" key="1">
    <citation type="submission" date="2023-07" db="EMBL/GenBank/DDBJ databases">
        <title>Whole genome shotgun sequence of Streptomyces spororaveus NBRC 15456.</title>
        <authorList>
            <person name="Komaki H."/>
            <person name="Tamura T."/>
        </authorList>
    </citation>
    <scope>NUCLEOTIDE SEQUENCE [LARGE SCALE GENOMIC DNA]</scope>
    <source>
        <strain evidence="3">NBRC 15456</strain>
    </source>
</reference>
<dbReference type="SUPFAM" id="SSF52540">
    <property type="entry name" value="P-loop containing nucleoside triphosphate hydrolases"/>
    <property type="match status" value="1"/>
</dbReference>
<evidence type="ECO:0008006" key="4">
    <source>
        <dbReference type="Google" id="ProtNLM"/>
    </source>
</evidence>
<feature type="compositionally biased region" description="Basic and acidic residues" evidence="1">
    <location>
        <begin position="215"/>
        <end position="227"/>
    </location>
</feature>
<comment type="caution">
    <text evidence="2">The sequence shown here is derived from an EMBL/GenBank/DDBJ whole genome shotgun (WGS) entry which is preliminary data.</text>
</comment>
<keyword evidence="3" id="KW-1185">Reference proteome</keyword>
<organism evidence="2 3">
    <name type="scientific">Streptomyces spororaveus</name>
    <dbReference type="NCBI Taxonomy" id="284039"/>
    <lineage>
        <taxon>Bacteria</taxon>
        <taxon>Bacillati</taxon>
        <taxon>Actinomycetota</taxon>
        <taxon>Actinomycetes</taxon>
        <taxon>Kitasatosporales</taxon>
        <taxon>Streptomycetaceae</taxon>
        <taxon>Streptomyces</taxon>
    </lineage>
</organism>
<dbReference type="InterPro" id="IPR027417">
    <property type="entry name" value="P-loop_NTPase"/>
</dbReference>
<dbReference type="Proteomes" id="UP000608522">
    <property type="component" value="Unassembled WGS sequence"/>
</dbReference>
<dbReference type="Gene3D" id="3.40.50.300">
    <property type="entry name" value="P-loop containing nucleotide triphosphate hydrolases"/>
    <property type="match status" value="1"/>
</dbReference>
<accession>A0ABQ3T747</accession>
<feature type="region of interest" description="Disordered" evidence="1">
    <location>
        <begin position="201"/>
        <end position="227"/>
    </location>
</feature>
<gene>
    <name evidence="2" type="ORF">Sspor_17410</name>
</gene>
<evidence type="ECO:0000313" key="3">
    <source>
        <dbReference type="Proteomes" id="UP000608522"/>
    </source>
</evidence>